<feature type="region of interest" description="Disordered" evidence="1">
    <location>
        <begin position="89"/>
        <end position="108"/>
    </location>
</feature>
<dbReference type="Proteomes" id="UP001329825">
    <property type="component" value="Chromosome 4"/>
</dbReference>
<evidence type="ECO:0000313" key="2">
    <source>
        <dbReference type="EMBL" id="WRT66100.1"/>
    </source>
</evidence>
<gene>
    <name evidence="2" type="ORF">IL334_003053</name>
</gene>
<feature type="region of interest" description="Disordered" evidence="1">
    <location>
        <begin position="216"/>
        <end position="313"/>
    </location>
</feature>
<feature type="compositionally biased region" description="Polar residues" evidence="1">
    <location>
        <begin position="230"/>
        <end position="245"/>
    </location>
</feature>
<organism evidence="2 3">
    <name type="scientific">Kwoniella shivajii</name>
    <dbReference type="NCBI Taxonomy" id="564305"/>
    <lineage>
        <taxon>Eukaryota</taxon>
        <taxon>Fungi</taxon>
        <taxon>Dikarya</taxon>
        <taxon>Basidiomycota</taxon>
        <taxon>Agaricomycotina</taxon>
        <taxon>Tremellomycetes</taxon>
        <taxon>Tremellales</taxon>
        <taxon>Cryptococcaceae</taxon>
        <taxon>Kwoniella</taxon>
    </lineage>
</organism>
<sequence length="313" mass="34591">MSTIQYISEDGIQSTYTDPDTVMRRFDYSFESLNTLKTSGRFNDQDAVAHVSAASEDFRRMFGDTEIGKKFAGQLVEGACIRLESAISRASKREPTSRGSQRDYPWPESFKRKKVKSYGRELPLGAMGYHGDLESRQESQINSAPWPSGPLIPQETGIAQDSTRPPIPPPPDFGSAAYGTSPDGTSVQNQPLGYGTYNQSSEQAYAQRGYAQQAYGSAGYGGTVPPHSFGDTQSYGQSQDSNDQSRYLVPPPTFGSTPQAQTQFQAPAQTDYSYPIIRSPPPPPPNFAQSYEHSEQDDDDSQYYQPHHQRHLG</sequence>
<accession>A0ABZ1CWG3</accession>
<dbReference type="EMBL" id="CP141884">
    <property type="protein sequence ID" value="WRT66100.1"/>
    <property type="molecule type" value="Genomic_DNA"/>
</dbReference>
<feature type="compositionally biased region" description="Low complexity" evidence="1">
    <location>
        <begin position="257"/>
        <end position="270"/>
    </location>
</feature>
<dbReference type="GeneID" id="87955184"/>
<name>A0ABZ1CWG3_9TREE</name>
<reference evidence="2 3" key="1">
    <citation type="submission" date="2024-01" db="EMBL/GenBank/DDBJ databases">
        <title>Comparative genomics of Cryptococcus and Kwoniella reveals pathogenesis evolution and contrasting modes of karyotype evolution via chromosome fusion or intercentromeric recombination.</title>
        <authorList>
            <person name="Coelho M.A."/>
            <person name="David-Palma M."/>
            <person name="Shea T."/>
            <person name="Bowers K."/>
            <person name="McGinley-Smith S."/>
            <person name="Mohammad A.W."/>
            <person name="Gnirke A."/>
            <person name="Yurkov A.M."/>
            <person name="Nowrousian M."/>
            <person name="Sun S."/>
            <person name="Cuomo C.A."/>
            <person name="Heitman J."/>
        </authorList>
    </citation>
    <scope>NUCLEOTIDE SEQUENCE [LARGE SCALE GENOMIC DNA]</scope>
    <source>
        <strain evidence="2">CBS 11374</strain>
    </source>
</reference>
<keyword evidence="3" id="KW-1185">Reference proteome</keyword>
<feature type="compositionally biased region" description="Polar residues" evidence="1">
    <location>
        <begin position="182"/>
        <end position="200"/>
    </location>
</feature>
<dbReference type="RefSeq" id="XP_062790840.1">
    <property type="nucleotide sequence ID" value="XM_062934789.1"/>
</dbReference>
<feature type="region of interest" description="Disordered" evidence="1">
    <location>
        <begin position="135"/>
        <end position="200"/>
    </location>
</feature>
<protein>
    <submittedName>
        <fullName evidence="2">Uncharacterized protein</fullName>
    </submittedName>
</protein>
<proteinExistence type="predicted"/>
<evidence type="ECO:0000313" key="3">
    <source>
        <dbReference type="Proteomes" id="UP001329825"/>
    </source>
</evidence>
<evidence type="ECO:0000256" key="1">
    <source>
        <dbReference type="SAM" id="MobiDB-lite"/>
    </source>
</evidence>